<feature type="transmembrane region" description="Helical" evidence="1">
    <location>
        <begin position="186"/>
        <end position="209"/>
    </location>
</feature>
<keyword evidence="1" id="KW-0812">Transmembrane</keyword>
<dbReference type="NCBIfam" id="TIGR02123">
    <property type="entry name" value="TRAP_fused"/>
    <property type="match status" value="1"/>
</dbReference>
<dbReference type="Pfam" id="PF11874">
    <property type="entry name" value="DUF3394"/>
    <property type="match status" value="1"/>
</dbReference>
<feature type="transmembrane region" description="Helical" evidence="1">
    <location>
        <begin position="538"/>
        <end position="559"/>
    </location>
</feature>
<dbReference type="RefSeq" id="WP_206707043.1">
    <property type="nucleotide sequence ID" value="NZ_CP059066.1"/>
</dbReference>
<dbReference type="Proteomes" id="UP000662904">
    <property type="component" value="Chromosome"/>
</dbReference>
<dbReference type="PANTHER" id="PTHR43849">
    <property type="entry name" value="BLL3936 PROTEIN"/>
    <property type="match status" value="1"/>
</dbReference>
<dbReference type="InterPro" id="IPR011853">
    <property type="entry name" value="TRAP_DctM-Dct_fused"/>
</dbReference>
<sequence>MKKKNREELIESTIKKYDRSERTRDLTGLLKILLTFIAVGMSLYHLYTARYGTPIAIIHRSIHVSFILVMVFLLYPPFRKNNVLFRIIDGILIILSIIPSCYLITQYKEIVLRAGMPNKTDLILAGLIILLVLEAARRVMGWVLPALSILFLLYGYYGSYFIGRLSHRGFSFDEIFEYMYLTTEGIYGVPIGVSAQYLILFILFGAFLLKSGVGDFFNDLAIAIAGQSKGGPAQVAVISSGFMGSINGSAVANVVTTGTFTIPLMKRIGYSPEFAGGVEAAASCGGQILPPVMGAAAFIMAETLGIKYVNIMYAAIIPALLYYGSALTMVYLRASHRNLRGLDQSEVPNLWVLIKKKFYLFTPMVVLVYLLVRGYTPTYAAFFAIITSVLVSWIKPETRMTPKKIIEALEMGARNTISVAVPCAVVGIIVGISTLTGFGSKIAGSIISWSGGSLFLTLFFTMIACIVLGLGMPSIPAYILTATMAAPALARMGVPPLASHFFVFYFAMMANVTPPVALAAFAASGISGGDINKTGYEAFKLALAGFLIPYMFVYSPALLGIETTFGGILVVAITAMIGVIALAGAVEGYLLIEAKLYQRLILLAAAFTLIKPGGMTDIIGFLLIGIVIVLQLVTKRSSNKSNSL</sequence>
<feature type="domain" description="TRAP C4-dicarboxylate transport system permease DctM subunit" evidence="2">
    <location>
        <begin position="127"/>
        <end position="562"/>
    </location>
</feature>
<dbReference type="Pfam" id="PF06808">
    <property type="entry name" value="DctM"/>
    <property type="match status" value="1"/>
</dbReference>
<evidence type="ECO:0000256" key="1">
    <source>
        <dbReference type="SAM" id="Phobius"/>
    </source>
</evidence>
<dbReference type="InterPro" id="IPR010656">
    <property type="entry name" value="DctM"/>
</dbReference>
<accession>A0A8A0RN66</accession>
<feature type="transmembrane region" description="Helical" evidence="1">
    <location>
        <begin position="87"/>
        <end position="105"/>
    </location>
</feature>
<dbReference type="InterPro" id="IPR021814">
    <property type="entry name" value="DUF3394"/>
</dbReference>
<feature type="transmembrane region" description="Helical" evidence="1">
    <location>
        <begin position="500"/>
        <end position="526"/>
    </location>
</feature>
<evidence type="ECO:0000313" key="3">
    <source>
        <dbReference type="EMBL" id="QSQ09703.1"/>
    </source>
</evidence>
<dbReference type="PANTHER" id="PTHR43849:SF2">
    <property type="entry name" value="BLL3936 PROTEIN"/>
    <property type="match status" value="1"/>
</dbReference>
<organism evidence="3 4">
    <name type="scientific">Koleobacter methoxysyntrophicus</name>
    <dbReference type="NCBI Taxonomy" id="2751313"/>
    <lineage>
        <taxon>Bacteria</taxon>
        <taxon>Bacillati</taxon>
        <taxon>Bacillota</taxon>
        <taxon>Clostridia</taxon>
        <taxon>Koleobacterales</taxon>
        <taxon>Koleobacteraceae</taxon>
        <taxon>Koleobacter</taxon>
    </lineage>
</organism>
<gene>
    <name evidence="3" type="primary">dctM_5</name>
    <name evidence="3" type="ORF">H0A61_02082</name>
</gene>
<evidence type="ECO:0000313" key="4">
    <source>
        <dbReference type="Proteomes" id="UP000662904"/>
    </source>
</evidence>
<feature type="transmembrane region" description="Helical" evidence="1">
    <location>
        <begin position="111"/>
        <end position="132"/>
    </location>
</feature>
<feature type="transmembrane region" description="Helical" evidence="1">
    <location>
        <begin position="139"/>
        <end position="157"/>
    </location>
</feature>
<feature type="transmembrane region" description="Helical" evidence="1">
    <location>
        <begin position="53"/>
        <end position="75"/>
    </location>
</feature>
<keyword evidence="4" id="KW-1185">Reference proteome</keyword>
<feature type="transmembrane region" description="Helical" evidence="1">
    <location>
        <begin position="596"/>
        <end position="612"/>
    </location>
</feature>
<dbReference type="EMBL" id="CP059066">
    <property type="protein sequence ID" value="QSQ09703.1"/>
    <property type="molecule type" value="Genomic_DNA"/>
</dbReference>
<feature type="transmembrane region" description="Helical" evidence="1">
    <location>
        <begin position="565"/>
        <end position="584"/>
    </location>
</feature>
<keyword evidence="1" id="KW-0472">Membrane</keyword>
<feature type="transmembrane region" description="Helical" evidence="1">
    <location>
        <begin position="378"/>
        <end position="396"/>
    </location>
</feature>
<feature type="transmembrane region" description="Helical" evidence="1">
    <location>
        <begin position="446"/>
        <end position="470"/>
    </location>
</feature>
<protein>
    <submittedName>
        <fullName evidence="3">C4-dicarboxylate TRAP transporter large permease protein DctM</fullName>
    </submittedName>
</protein>
<evidence type="ECO:0000259" key="2">
    <source>
        <dbReference type="Pfam" id="PF06808"/>
    </source>
</evidence>
<feature type="transmembrane region" description="Helical" evidence="1">
    <location>
        <begin position="417"/>
        <end position="440"/>
    </location>
</feature>
<keyword evidence="1" id="KW-1133">Transmembrane helix</keyword>
<feature type="transmembrane region" description="Helical" evidence="1">
    <location>
        <begin position="311"/>
        <end position="332"/>
    </location>
</feature>
<name>A0A8A0RN66_9FIRM</name>
<dbReference type="KEGG" id="kme:H0A61_02082"/>
<reference evidence="3" key="1">
    <citation type="submission" date="2020-07" db="EMBL/GenBank/DDBJ databases">
        <title>Koleobacter methoxysyntrophicus gen. nov., sp. nov., a novel anaerobic bacterium isolated from deep subsurface oil field and proposal of Koleobacterales ord. nov. in the phylum Firmicutes.</title>
        <authorList>
            <person name="Sakamoto S."/>
            <person name="Tamaki H."/>
        </authorList>
    </citation>
    <scope>NUCLEOTIDE SEQUENCE</scope>
    <source>
        <strain evidence="3">NRmbB1</strain>
    </source>
</reference>
<feature type="transmembrane region" description="Helical" evidence="1">
    <location>
        <begin position="29"/>
        <end position="47"/>
    </location>
</feature>
<dbReference type="AlphaFoldDB" id="A0A8A0RN66"/>
<proteinExistence type="predicted"/>